<evidence type="ECO:0000256" key="9">
    <source>
        <dbReference type="ARBA" id="ARBA00022989"/>
    </source>
</evidence>
<evidence type="ECO:0000313" key="15">
    <source>
        <dbReference type="Proteomes" id="UP001732720"/>
    </source>
</evidence>
<reference evidence="16" key="1">
    <citation type="submission" date="2025-08" db="UniProtKB">
        <authorList>
            <consortium name="RefSeq"/>
        </authorList>
    </citation>
    <scope>IDENTIFICATION</scope>
    <source>
        <tissue evidence="16">Leukocyte</tissue>
    </source>
</reference>
<dbReference type="PANTHER" id="PTHR45931:SF3">
    <property type="entry name" value="RING ZINC FINGER-CONTAINING PROTEIN"/>
    <property type="match status" value="1"/>
</dbReference>
<keyword evidence="6 14" id="KW-0863">Zinc-finger</keyword>
<organism evidence="16">
    <name type="scientific">Castor canadensis</name>
    <name type="common">American beaver</name>
    <dbReference type="NCBI Taxonomy" id="51338"/>
    <lineage>
        <taxon>Eukaryota</taxon>
        <taxon>Metazoa</taxon>
        <taxon>Chordata</taxon>
        <taxon>Craniata</taxon>
        <taxon>Vertebrata</taxon>
        <taxon>Euteleostomi</taxon>
        <taxon>Mammalia</taxon>
        <taxon>Eutheria</taxon>
        <taxon>Euarchontoglires</taxon>
        <taxon>Glires</taxon>
        <taxon>Rodentia</taxon>
        <taxon>Castorimorpha</taxon>
        <taxon>Castoridae</taxon>
        <taxon>Castor</taxon>
    </lineage>
</organism>
<dbReference type="InterPro" id="IPR013083">
    <property type="entry name" value="Znf_RING/FYVE/PHD"/>
</dbReference>
<dbReference type="GO" id="GO:0008270">
    <property type="term" value="F:zinc ion binding"/>
    <property type="evidence" value="ECO:0007669"/>
    <property type="project" value="UniProtKB-KW"/>
</dbReference>
<dbReference type="SMART" id="SM00184">
    <property type="entry name" value="RING"/>
    <property type="match status" value="1"/>
</dbReference>
<sequence>MRASAGWAPSRRPASPPARPFVRFLGGALLRKTFCLFDSSFSLFVALKTGLAAVPHSGGSWNSRERRLPRSAQPLLRTRQPVRPPRLPYPPPAFVRRRKPTETSLMHPFQWCNGCFCGLGLVSTNKSCSMPPISFQDLPLNIYMVIFGTGIFVFMLSLIFCCYFISKLRNQAQSERYGYKEVVLKGDAKKLQLYGQTCAVCLEDFKGKDELGVLPCQHAFHRKCLVKWLEVRCVCPMCNKPIAGPTEATQSIGILLDELV</sequence>
<keyword evidence="5" id="KW-0479">Metal-binding</keyword>
<evidence type="ECO:0000256" key="10">
    <source>
        <dbReference type="ARBA" id="ARBA00023034"/>
    </source>
</evidence>
<evidence type="ECO:0000256" key="3">
    <source>
        <dbReference type="ARBA" id="ARBA00004555"/>
    </source>
</evidence>
<evidence type="ECO:0000256" key="12">
    <source>
        <dbReference type="ARBA" id="ARBA00057276"/>
    </source>
</evidence>
<keyword evidence="11" id="KW-0472">Membrane</keyword>
<dbReference type="OrthoDB" id="8062037at2759"/>
<keyword evidence="15" id="KW-1185">Reference proteome</keyword>
<accession>A0A8B7UCI4</accession>
<gene>
    <name evidence="16" type="primary">Rnf122</name>
</gene>
<dbReference type="PANTHER" id="PTHR45931">
    <property type="entry name" value="SI:CH211-59O9.10"/>
    <property type="match status" value="1"/>
</dbReference>
<keyword evidence="10" id="KW-0333">Golgi apparatus</keyword>
<evidence type="ECO:0000256" key="8">
    <source>
        <dbReference type="ARBA" id="ARBA00022833"/>
    </source>
</evidence>
<dbReference type="GO" id="GO:0005783">
    <property type="term" value="C:endoplasmic reticulum"/>
    <property type="evidence" value="ECO:0007669"/>
    <property type="project" value="UniProtKB-SubCell"/>
</dbReference>
<dbReference type="Pfam" id="PF13639">
    <property type="entry name" value="zf-RING_2"/>
    <property type="match status" value="1"/>
</dbReference>
<dbReference type="GO" id="GO:0061630">
    <property type="term" value="F:ubiquitin protein ligase activity"/>
    <property type="evidence" value="ECO:0007669"/>
    <property type="project" value="TreeGrafter"/>
</dbReference>
<keyword evidence="4" id="KW-0812">Transmembrane</keyword>
<dbReference type="CDD" id="cd16676">
    <property type="entry name" value="RING-H2_RNF122"/>
    <property type="match status" value="1"/>
</dbReference>
<dbReference type="InterPro" id="IPR051834">
    <property type="entry name" value="RING_finger_E3_ligase"/>
</dbReference>
<dbReference type="AlphaFoldDB" id="A0A8B7UCI4"/>
<evidence type="ECO:0000313" key="16">
    <source>
        <dbReference type="RefSeq" id="XP_020017251.1"/>
    </source>
</evidence>
<name>A0A8B7UCI4_CASCN</name>
<evidence type="ECO:0000256" key="6">
    <source>
        <dbReference type="ARBA" id="ARBA00022771"/>
    </source>
</evidence>
<evidence type="ECO:0000256" key="2">
    <source>
        <dbReference type="ARBA" id="ARBA00004240"/>
    </source>
</evidence>
<evidence type="ECO:0000256" key="13">
    <source>
        <dbReference type="ARBA" id="ARBA00074857"/>
    </source>
</evidence>
<dbReference type="GO" id="GO:0016020">
    <property type="term" value="C:membrane"/>
    <property type="evidence" value="ECO:0007669"/>
    <property type="project" value="UniProtKB-SubCell"/>
</dbReference>
<evidence type="ECO:0000256" key="1">
    <source>
        <dbReference type="ARBA" id="ARBA00004167"/>
    </source>
</evidence>
<dbReference type="RefSeq" id="XP_020017251.1">
    <property type="nucleotide sequence ID" value="XM_020161662.1"/>
</dbReference>
<dbReference type="CTD" id="79845"/>
<dbReference type="PROSITE" id="PS50089">
    <property type="entry name" value="ZF_RING_2"/>
    <property type="match status" value="1"/>
</dbReference>
<keyword evidence="7" id="KW-0256">Endoplasmic reticulum</keyword>
<dbReference type="KEGG" id="ccan:109685007"/>
<evidence type="ECO:0000256" key="5">
    <source>
        <dbReference type="ARBA" id="ARBA00022723"/>
    </source>
</evidence>
<evidence type="ECO:0000256" key="7">
    <source>
        <dbReference type="ARBA" id="ARBA00022824"/>
    </source>
</evidence>
<proteinExistence type="predicted"/>
<keyword evidence="8" id="KW-0862">Zinc</keyword>
<protein>
    <recommendedName>
        <fullName evidence="13">RING finger protein 122</fullName>
    </recommendedName>
</protein>
<evidence type="ECO:0000256" key="4">
    <source>
        <dbReference type="ARBA" id="ARBA00022692"/>
    </source>
</evidence>
<dbReference type="GO" id="GO:0005794">
    <property type="term" value="C:Golgi apparatus"/>
    <property type="evidence" value="ECO:0007669"/>
    <property type="project" value="UniProtKB-SubCell"/>
</dbReference>
<dbReference type="InterPro" id="IPR001841">
    <property type="entry name" value="Znf_RING"/>
</dbReference>
<comment type="function">
    <text evidence="12">May induce necrosis and apoptosis. May play a role in cell viability.</text>
</comment>
<dbReference type="SUPFAM" id="SSF57850">
    <property type="entry name" value="RING/U-box"/>
    <property type="match status" value="1"/>
</dbReference>
<dbReference type="GeneID" id="109685007"/>
<comment type="subcellular location">
    <subcellularLocation>
        <location evidence="2">Endoplasmic reticulum</location>
    </subcellularLocation>
    <subcellularLocation>
        <location evidence="3">Golgi apparatus</location>
    </subcellularLocation>
    <subcellularLocation>
        <location evidence="1">Membrane</location>
        <topology evidence="1">Single-pass membrane protein</topology>
    </subcellularLocation>
</comment>
<dbReference type="Proteomes" id="UP001732720">
    <property type="component" value="Chromosome 14"/>
</dbReference>
<dbReference type="GO" id="GO:0005634">
    <property type="term" value="C:nucleus"/>
    <property type="evidence" value="ECO:0007669"/>
    <property type="project" value="TreeGrafter"/>
</dbReference>
<dbReference type="Gene3D" id="3.30.40.10">
    <property type="entry name" value="Zinc/RING finger domain, C3HC4 (zinc finger)"/>
    <property type="match status" value="1"/>
</dbReference>
<evidence type="ECO:0000256" key="14">
    <source>
        <dbReference type="PROSITE-ProRule" id="PRU00175"/>
    </source>
</evidence>
<keyword evidence="9" id="KW-1133">Transmembrane helix</keyword>
<dbReference type="FunFam" id="3.30.40.10:FF:000423">
    <property type="entry name" value="Ring finger protein 122"/>
    <property type="match status" value="1"/>
</dbReference>
<evidence type="ECO:0000256" key="11">
    <source>
        <dbReference type="ARBA" id="ARBA00023136"/>
    </source>
</evidence>
<dbReference type="GO" id="GO:0006511">
    <property type="term" value="P:ubiquitin-dependent protein catabolic process"/>
    <property type="evidence" value="ECO:0007669"/>
    <property type="project" value="TreeGrafter"/>
</dbReference>